<keyword evidence="6" id="KW-1133">Transmembrane helix</keyword>
<evidence type="ECO:0000256" key="4">
    <source>
        <dbReference type="ARBA" id="ARBA00022640"/>
    </source>
</evidence>
<reference evidence="10 11" key="1">
    <citation type="submission" date="2021-01" db="EMBL/GenBank/DDBJ databases">
        <title>Adiantum capillus-veneris genome.</title>
        <authorList>
            <person name="Fang Y."/>
            <person name="Liao Q."/>
        </authorList>
    </citation>
    <scope>NUCLEOTIDE SEQUENCE [LARGE SCALE GENOMIC DNA]</scope>
    <source>
        <strain evidence="10">H3</strain>
        <tissue evidence="10">Leaf</tissue>
    </source>
</reference>
<dbReference type="InterPro" id="IPR022796">
    <property type="entry name" value="Chloroa_b-bind"/>
</dbReference>
<keyword evidence="11" id="KW-1185">Reference proteome</keyword>
<keyword evidence="7" id="KW-0472">Membrane</keyword>
<comment type="caution">
    <text evidence="10">The sequence shown here is derived from an EMBL/GenBank/DDBJ whole genome shotgun (WGS) entry which is preliminary data.</text>
</comment>
<evidence type="ECO:0000256" key="3">
    <source>
        <dbReference type="ARBA" id="ARBA00022528"/>
    </source>
</evidence>
<feature type="region of interest" description="Disordered" evidence="9">
    <location>
        <begin position="41"/>
        <end position="80"/>
    </location>
</feature>
<dbReference type="GO" id="GO:0016020">
    <property type="term" value="C:membrane"/>
    <property type="evidence" value="ECO:0007669"/>
    <property type="project" value="UniProtKB-SubCell"/>
</dbReference>
<evidence type="ECO:0000313" key="10">
    <source>
        <dbReference type="EMBL" id="KAI5079310.1"/>
    </source>
</evidence>
<evidence type="ECO:0000256" key="6">
    <source>
        <dbReference type="ARBA" id="ARBA00022989"/>
    </source>
</evidence>
<feature type="compositionally biased region" description="Basic and acidic residues" evidence="9">
    <location>
        <begin position="65"/>
        <end position="80"/>
    </location>
</feature>
<protein>
    <submittedName>
        <fullName evidence="10">Uncharacterized protein</fullName>
    </submittedName>
</protein>
<evidence type="ECO:0000256" key="7">
    <source>
        <dbReference type="ARBA" id="ARBA00023136"/>
    </source>
</evidence>
<comment type="similarity">
    <text evidence="8">Belongs to the ELIP/psbS family.</text>
</comment>
<dbReference type="SUPFAM" id="SSF103511">
    <property type="entry name" value="Chlorophyll a-b binding protein"/>
    <property type="match status" value="1"/>
</dbReference>
<sequence length="194" mass="20730">MAFTTTCISLMLPSSTSLSSGRSTGAVPSGSGSTRLRLVPVSCSSKEHSSKPAAEATPSLAESTSEQRKEPRPETGDRSLRSLFAFDGAAPESINGRMAMVGFVWALAAEKLTGLSVMEQLFNPATSGLLWFAAAVQLFTLASVIPLAKGESTDTRRWGPFNTQAERWNGRLAMIGFAALIVDEMIRQAPLIYQ</sequence>
<dbReference type="Proteomes" id="UP000886520">
    <property type="component" value="Chromosome 5"/>
</dbReference>
<dbReference type="Pfam" id="PF00504">
    <property type="entry name" value="Chloroa_b-bind"/>
    <property type="match status" value="1"/>
</dbReference>
<dbReference type="GO" id="GO:0009507">
    <property type="term" value="C:chloroplast"/>
    <property type="evidence" value="ECO:0007669"/>
    <property type="project" value="UniProtKB-SubCell"/>
</dbReference>
<keyword evidence="5" id="KW-0812">Transmembrane</keyword>
<evidence type="ECO:0000256" key="9">
    <source>
        <dbReference type="SAM" id="MobiDB-lite"/>
    </source>
</evidence>
<evidence type="ECO:0000313" key="11">
    <source>
        <dbReference type="Proteomes" id="UP000886520"/>
    </source>
</evidence>
<dbReference type="AlphaFoldDB" id="A0A9D4V4G7"/>
<evidence type="ECO:0000256" key="8">
    <source>
        <dbReference type="ARBA" id="ARBA00037956"/>
    </source>
</evidence>
<dbReference type="OrthoDB" id="513190at2759"/>
<evidence type="ECO:0000256" key="2">
    <source>
        <dbReference type="ARBA" id="ARBA00004229"/>
    </source>
</evidence>
<evidence type="ECO:0000256" key="1">
    <source>
        <dbReference type="ARBA" id="ARBA00004141"/>
    </source>
</evidence>
<evidence type="ECO:0000256" key="5">
    <source>
        <dbReference type="ARBA" id="ARBA00022692"/>
    </source>
</evidence>
<comment type="subcellular location">
    <subcellularLocation>
        <location evidence="1">Membrane</location>
        <topology evidence="1">Multi-pass membrane protein</topology>
    </subcellularLocation>
    <subcellularLocation>
        <location evidence="2">Plastid</location>
        <location evidence="2">Chloroplast</location>
    </subcellularLocation>
</comment>
<name>A0A9D4V4G7_ADICA</name>
<dbReference type="PANTHER" id="PTHR14154">
    <property type="entry name" value="UPF0041 BRAIN PROTEIN 44-RELATED"/>
    <property type="match status" value="1"/>
</dbReference>
<gene>
    <name evidence="10" type="ORF">GOP47_0004789</name>
</gene>
<proteinExistence type="inferred from homology"/>
<organism evidence="10 11">
    <name type="scientific">Adiantum capillus-veneris</name>
    <name type="common">Maidenhair fern</name>
    <dbReference type="NCBI Taxonomy" id="13818"/>
    <lineage>
        <taxon>Eukaryota</taxon>
        <taxon>Viridiplantae</taxon>
        <taxon>Streptophyta</taxon>
        <taxon>Embryophyta</taxon>
        <taxon>Tracheophyta</taxon>
        <taxon>Polypodiopsida</taxon>
        <taxon>Polypodiidae</taxon>
        <taxon>Polypodiales</taxon>
        <taxon>Pteridineae</taxon>
        <taxon>Pteridaceae</taxon>
        <taxon>Vittarioideae</taxon>
        <taxon>Adiantum</taxon>
    </lineage>
</organism>
<keyword evidence="4" id="KW-0934">Plastid</keyword>
<accession>A0A9D4V4G7</accession>
<dbReference type="EMBL" id="JABFUD020000005">
    <property type="protein sequence ID" value="KAI5079310.1"/>
    <property type="molecule type" value="Genomic_DNA"/>
</dbReference>
<keyword evidence="3" id="KW-0150">Chloroplast</keyword>